<evidence type="ECO:0000256" key="2">
    <source>
        <dbReference type="PROSITE-ProRule" id="PRU00335"/>
    </source>
</evidence>
<keyword evidence="5" id="KW-1185">Reference proteome</keyword>
<dbReference type="Pfam" id="PF17938">
    <property type="entry name" value="TetR_C_29"/>
    <property type="match status" value="1"/>
</dbReference>
<evidence type="ECO:0000313" key="5">
    <source>
        <dbReference type="Proteomes" id="UP000236884"/>
    </source>
</evidence>
<dbReference type="PANTHER" id="PTHR30328">
    <property type="entry name" value="TRANSCRIPTIONAL REPRESSOR"/>
    <property type="match status" value="1"/>
</dbReference>
<evidence type="ECO:0000259" key="3">
    <source>
        <dbReference type="PROSITE" id="PS50977"/>
    </source>
</evidence>
<dbReference type="Proteomes" id="UP000236884">
    <property type="component" value="Chromosome"/>
</dbReference>
<dbReference type="Pfam" id="PF00440">
    <property type="entry name" value="TetR_N"/>
    <property type="match status" value="1"/>
</dbReference>
<dbReference type="Gene3D" id="1.10.357.10">
    <property type="entry name" value="Tetracycline Repressor, domain 2"/>
    <property type="match status" value="1"/>
</dbReference>
<dbReference type="InterPro" id="IPR036271">
    <property type="entry name" value="Tet_transcr_reg_TetR-rel_C_sf"/>
</dbReference>
<dbReference type="PROSITE" id="PS50977">
    <property type="entry name" value="HTH_TETR_2"/>
    <property type="match status" value="1"/>
</dbReference>
<reference evidence="4 5" key="1">
    <citation type="submission" date="2015-08" db="EMBL/GenBank/DDBJ databases">
        <title>Investigation of the bacterial diversity of lava forest soil.</title>
        <authorList>
            <person name="Lee J.S."/>
        </authorList>
    </citation>
    <scope>NUCLEOTIDE SEQUENCE [LARGE SCALE GENOMIC DNA]</scope>
    <source>
        <strain evidence="4 5">GJW-30</strain>
    </source>
</reference>
<feature type="DNA-binding region" description="H-T-H motif" evidence="2">
    <location>
        <begin position="42"/>
        <end position="61"/>
    </location>
</feature>
<accession>A0A0S3PT72</accession>
<name>A0A0S3PT72_9BRAD</name>
<dbReference type="GO" id="GO:0003677">
    <property type="term" value="F:DNA binding"/>
    <property type="evidence" value="ECO:0007669"/>
    <property type="project" value="UniProtKB-UniRule"/>
</dbReference>
<dbReference type="EMBL" id="AP014946">
    <property type="protein sequence ID" value="BAT59146.1"/>
    <property type="molecule type" value="Genomic_DNA"/>
</dbReference>
<dbReference type="RefSeq" id="WP_096354129.1">
    <property type="nucleotide sequence ID" value="NZ_AP014946.1"/>
</dbReference>
<evidence type="ECO:0000313" key="4">
    <source>
        <dbReference type="EMBL" id="BAT59146.1"/>
    </source>
</evidence>
<protein>
    <submittedName>
        <fullName evidence="4">HTH-type transcriptional repressor NicS</fullName>
    </submittedName>
</protein>
<sequence length="219" mass="24906">MDAPTPPDRKRTAVTRDPERTRRSILDAATVEFTAKGLNGARVDDIAARAGANKRMIYHYFGDKEGLYLAALEETYVAIRAAEIQLKFTERDPVEGIRELIHFTWRYFVEHPEFLSMLGTENLHRARFLRQSKRIRELHSPLIGMLSDLLTRGAAAGTFRPNVDPVQLYISIAGLGFFYMSNRHTLSTIFGRELDATDALTERGDHIADVILSYLQRKP</sequence>
<dbReference type="KEGG" id="vgo:GJW-30_1_01676"/>
<dbReference type="AlphaFoldDB" id="A0A0S3PT72"/>
<keyword evidence="1 2" id="KW-0238">DNA-binding</keyword>
<dbReference type="InterPro" id="IPR001647">
    <property type="entry name" value="HTH_TetR"/>
</dbReference>
<evidence type="ECO:0000256" key="1">
    <source>
        <dbReference type="ARBA" id="ARBA00023125"/>
    </source>
</evidence>
<feature type="domain" description="HTH tetR-type" evidence="3">
    <location>
        <begin position="19"/>
        <end position="79"/>
    </location>
</feature>
<gene>
    <name evidence="4" type="primary">nicS_1</name>
    <name evidence="4" type="ORF">GJW-30_1_01676</name>
</gene>
<dbReference type="SUPFAM" id="SSF46689">
    <property type="entry name" value="Homeodomain-like"/>
    <property type="match status" value="1"/>
</dbReference>
<dbReference type="InterPro" id="IPR050109">
    <property type="entry name" value="HTH-type_TetR-like_transc_reg"/>
</dbReference>
<dbReference type="InterPro" id="IPR041474">
    <property type="entry name" value="NicS_C"/>
</dbReference>
<dbReference type="SUPFAM" id="SSF48498">
    <property type="entry name" value="Tetracyclin repressor-like, C-terminal domain"/>
    <property type="match status" value="1"/>
</dbReference>
<organism evidence="4 5">
    <name type="scientific">Variibacter gotjawalensis</name>
    <dbReference type="NCBI Taxonomy" id="1333996"/>
    <lineage>
        <taxon>Bacteria</taxon>
        <taxon>Pseudomonadati</taxon>
        <taxon>Pseudomonadota</taxon>
        <taxon>Alphaproteobacteria</taxon>
        <taxon>Hyphomicrobiales</taxon>
        <taxon>Nitrobacteraceae</taxon>
        <taxon>Variibacter</taxon>
    </lineage>
</organism>
<dbReference type="OrthoDB" id="2356263at2"/>
<dbReference type="PANTHER" id="PTHR30328:SF54">
    <property type="entry name" value="HTH-TYPE TRANSCRIPTIONAL REPRESSOR SCO4008"/>
    <property type="match status" value="1"/>
</dbReference>
<dbReference type="PRINTS" id="PR00455">
    <property type="entry name" value="HTHTETR"/>
</dbReference>
<proteinExistence type="predicted"/>
<dbReference type="InterPro" id="IPR009057">
    <property type="entry name" value="Homeodomain-like_sf"/>
</dbReference>